<dbReference type="OrthoDB" id="3391820at2"/>
<sequence length="86" mass="8824">MAGVDDIRAGIQAAKEKCNASLAALQQAAQDLEQAQQILAQVTSGSNHAAVNEATGLLNQARDGVNSQQGTITAAIDSAESYAQQL</sequence>
<evidence type="ECO:0000256" key="1">
    <source>
        <dbReference type="SAM" id="Coils"/>
    </source>
</evidence>
<dbReference type="EMBL" id="VJWX01000105">
    <property type="protein sequence ID" value="TVT52231.1"/>
    <property type="molecule type" value="Genomic_DNA"/>
</dbReference>
<gene>
    <name evidence="2" type="ORF">FNH05_13255</name>
</gene>
<protein>
    <submittedName>
        <fullName evidence="2">Uncharacterized protein</fullName>
    </submittedName>
</protein>
<dbReference type="AlphaFoldDB" id="A0A558CTY2"/>
<reference evidence="2 3" key="1">
    <citation type="submission" date="2019-07" db="EMBL/GenBank/DDBJ databases">
        <authorList>
            <person name="Duangmal K."/>
            <person name="Teo W.F.A."/>
        </authorList>
    </citation>
    <scope>NUCLEOTIDE SEQUENCE [LARGE SCALE GENOMIC DNA]</scope>
    <source>
        <strain evidence="2 3">TBRC 6029</strain>
    </source>
</reference>
<keyword evidence="1" id="KW-0175">Coiled coil</keyword>
<proteinExistence type="predicted"/>
<dbReference type="InterPro" id="IPR011990">
    <property type="entry name" value="TPR-like_helical_dom_sf"/>
</dbReference>
<organism evidence="2 3">
    <name type="scientific">Amycolatopsis rhizosphaerae</name>
    <dbReference type="NCBI Taxonomy" id="2053003"/>
    <lineage>
        <taxon>Bacteria</taxon>
        <taxon>Bacillati</taxon>
        <taxon>Actinomycetota</taxon>
        <taxon>Actinomycetes</taxon>
        <taxon>Pseudonocardiales</taxon>
        <taxon>Pseudonocardiaceae</taxon>
        <taxon>Amycolatopsis</taxon>
    </lineage>
</organism>
<dbReference type="Proteomes" id="UP000320011">
    <property type="component" value="Unassembled WGS sequence"/>
</dbReference>
<evidence type="ECO:0000313" key="2">
    <source>
        <dbReference type="EMBL" id="TVT52231.1"/>
    </source>
</evidence>
<comment type="caution">
    <text evidence="2">The sequence shown here is derived from an EMBL/GenBank/DDBJ whole genome shotgun (WGS) entry which is preliminary data.</text>
</comment>
<keyword evidence="3" id="KW-1185">Reference proteome</keyword>
<evidence type="ECO:0000313" key="3">
    <source>
        <dbReference type="Proteomes" id="UP000320011"/>
    </source>
</evidence>
<dbReference type="RefSeq" id="WP_144587920.1">
    <property type="nucleotide sequence ID" value="NZ_VJWX01000105.1"/>
</dbReference>
<reference evidence="2 3" key="2">
    <citation type="submission" date="2019-08" db="EMBL/GenBank/DDBJ databases">
        <title>Amycolatopsis acidicola sp. nov., isolated from peat swamp forest soil.</title>
        <authorList>
            <person name="Srisuk N."/>
        </authorList>
    </citation>
    <scope>NUCLEOTIDE SEQUENCE [LARGE SCALE GENOMIC DNA]</scope>
    <source>
        <strain evidence="2 3">TBRC 6029</strain>
    </source>
</reference>
<name>A0A558CTY2_9PSEU</name>
<feature type="coiled-coil region" evidence="1">
    <location>
        <begin position="11"/>
        <end position="45"/>
    </location>
</feature>
<dbReference type="Gene3D" id="1.25.40.10">
    <property type="entry name" value="Tetratricopeptide repeat domain"/>
    <property type="match status" value="1"/>
</dbReference>
<accession>A0A558CTY2</accession>